<accession>A0A5E4GMV6</accession>
<feature type="non-terminal residue" evidence="1">
    <location>
        <position position="84"/>
    </location>
</feature>
<evidence type="ECO:0000313" key="1">
    <source>
        <dbReference type="EMBL" id="VVA40963.1"/>
    </source>
</evidence>
<dbReference type="Proteomes" id="UP000327085">
    <property type="component" value="Unassembled WGS sequence"/>
</dbReference>
<name>A0A5E4GMV6_PRUDU</name>
<proteinExistence type="predicted"/>
<feature type="non-terminal residue" evidence="1">
    <location>
        <position position="1"/>
    </location>
</feature>
<sequence length="84" mass="9436">TNGMCTLELHHGGWFENGVYKKSNVYYLDNIVKYFLSLLDLMKIGRGLGYDVGISQVEQSLKIRCRTVEGGLELVTSDSTMVET</sequence>
<dbReference type="EMBL" id="CABIKO010001128">
    <property type="protein sequence ID" value="VVA40963.1"/>
    <property type="molecule type" value="Genomic_DNA"/>
</dbReference>
<reference evidence="2" key="1">
    <citation type="journal article" date="2020" name="Plant J.">
        <title>Transposons played a major role in the diversification between the closely related almond and peach genomes: results from the almond genome sequence.</title>
        <authorList>
            <person name="Alioto T."/>
            <person name="Alexiou K.G."/>
            <person name="Bardil A."/>
            <person name="Barteri F."/>
            <person name="Castanera R."/>
            <person name="Cruz F."/>
            <person name="Dhingra A."/>
            <person name="Duval H."/>
            <person name="Fernandez I Marti A."/>
            <person name="Frias L."/>
            <person name="Galan B."/>
            <person name="Garcia J.L."/>
            <person name="Howad W."/>
            <person name="Gomez-Garrido J."/>
            <person name="Gut M."/>
            <person name="Julca I."/>
            <person name="Morata J."/>
            <person name="Puigdomenech P."/>
            <person name="Ribeca P."/>
            <person name="Rubio Cabetas M.J."/>
            <person name="Vlasova A."/>
            <person name="Wirthensohn M."/>
            <person name="Garcia-Mas J."/>
            <person name="Gabaldon T."/>
            <person name="Casacuberta J.M."/>
            <person name="Arus P."/>
        </authorList>
    </citation>
    <scope>NUCLEOTIDE SEQUENCE [LARGE SCALE GENOMIC DNA]</scope>
    <source>
        <strain evidence="2">cv. Texas</strain>
    </source>
</reference>
<protein>
    <submittedName>
        <fullName evidence="1">PREDICTED: PRUPE_3G123400</fullName>
    </submittedName>
</protein>
<dbReference type="Gramene" id="VVA40963">
    <property type="protein sequence ID" value="VVA40963"/>
    <property type="gene ID" value="Prudul26B028756"/>
</dbReference>
<gene>
    <name evidence="1" type="ORF">ALMOND_2B028756</name>
</gene>
<organism evidence="1 2">
    <name type="scientific">Prunus dulcis</name>
    <name type="common">Almond</name>
    <name type="synonym">Amygdalus dulcis</name>
    <dbReference type="NCBI Taxonomy" id="3755"/>
    <lineage>
        <taxon>Eukaryota</taxon>
        <taxon>Viridiplantae</taxon>
        <taxon>Streptophyta</taxon>
        <taxon>Embryophyta</taxon>
        <taxon>Tracheophyta</taxon>
        <taxon>Spermatophyta</taxon>
        <taxon>Magnoliopsida</taxon>
        <taxon>eudicotyledons</taxon>
        <taxon>Gunneridae</taxon>
        <taxon>Pentapetalae</taxon>
        <taxon>rosids</taxon>
        <taxon>fabids</taxon>
        <taxon>Rosales</taxon>
        <taxon>Rosaceae</taxon>
        <taxon>Amygdaloideae</taxon>
        <taxon>Amygdaleae</taxon>
        <taxon>Prunus</taxon>
    </lineage>
</organism>
<dbReference type="AlphaFoldDB" id="A0A5E4GMV6"/>
<dbReference type="InParanoid" id="A0A5E4GMV6"/>
<evidence type="ECO:0000313" key="2">
    <source>
        <dbReference type="Proteomes" id="UP000327085"/>
    </source>
</evidence>